<dbReference type="RefSeq" id="WP_199109932.1">
    <property type="nucleotide sequence ID" value="NZ_JAHWXQ010000002.1"/>
</dbReference>
<reference evidence="1 2" key="1">
    <citation type="submission" date="2021-07" db="EMBL/GenBank/DDBJ databases">
        <authorList>
            <person name="Kim M.K."/>
        </authorList>
    </citation>
    <scope>NUCLEOTIDE SEQUENCE [LARGE SCALE GENOMIC DNA]</scope>
    <source>
        <strain evidence="1 2">HLY7-15</strain>
    </source>
</reference>
<dbReference type="PROSITE" id="PS51257">
    <property type="entry name" value="PROKAR_LIPOPROTEIN"/>
    <property type="match status" value="1"/>
</dbReference>
<evidence type="ECO:0000313" key="1">
    <source>
        <dbReference type="EMBL" id="MBW3365447.1"/>
    </source>
</evidence>
<accession>A0ABS6XC01</accession>
<organism evidence="1 2">
    <name type="scientific">Pontibacter populi</name>
    <dbReference type="NCBI Taxonomy" id="890055"/>
    <lineage>
        <taxon>Bacteria</taxon>
        <taxon>Pseudomonadati</taxon>
        <taxon>Bacteroidota</taxon>
        <taxon>Cytophagia</taxon>
        <taxon>Cytophagales</taxon>
        <taxon>Hymenobacteraceae</taxon>
        <taxon>Pontibacter</taxon>
    </lineage>
</organism>
<proteinExistence type="predicted"/>
<dbReference type="EMBL" id="JAHWXQ010000002">
    <property type="protein sequence ID" value="MBW3365447.1"/>
    <property type="molecule type" value="Genomic_DNA"/>
</dbReference>
<protein>
    <submittedName>
        <fullName evidence="1">Uncharacterized protein</fullName>
    </submittedName>
</protein>
<keyword evidence="2" id="KW-1185">Reference proteome</keyword>
<evidence type="ECO:0000313" key="2">
    <source>
        <dbReference type="Proteomes" id="UP000774935"/>
    </source>
</evidence>
<comment type="caution">
    <text evidence="1">The sequence shown here is derived from an EMBL/GenBank/DDBJ whole genome shotgun (WGS) entry which is preliminary data.</text>
</comment>
<name>A0ABS6XC01_9BACT</name>
<sequence>MKTILPLLILIFTVFGLAGCKQDNVSPIRNVRFDPKLLNPLKIADPCINYSYSAGAELRNLGTINTSQIIVAFNNELTQTQRDQVISKYGFITGVLSQRASQSGMMFTLNLTDGLNCAQTEQAIRELKKDNAVTYAGPSFLVDGNQAVGLSNEVMVKTDASGIAALKGFAANYNAELIGPVGADSYLLRVTKNSKGNALELTNLLKGQKGISHASPDFILAL</sequence>
<dbReference type="Proteomes" id="UP000774935">
    <property type="component" value="Unassembled WGS sequence"/>
</dbReference>
<gene>
    <name evidence="1" type="ORF">KYK27_10350</name>
</gene>